<gene>
    <name evidence="2" type="ORF">PRZ48_013393</name>
</gene>
<feature type="region of interest" description="Disordered" evidence="1">
    <location>
        <begin position="145"/>
        <end position="189"/>
    </location>
</feature>
<dbReference type="Proteomes" id="UP001305779">
    <property type="component" value="Unassembled WGS sequence"/>
</dbReference>
<feature type="region of interest" description="Disordered" evidence="1">
    <location>
        <begin position="19"/>
        <end position="40"/>
    </location>
</feature>
<evidence type="ECO:0000313" key="2">
    <source>
        <dbReference type="EMBL" id="KAK4495066.1"/>
    </source>
</evidence>
<feature type="compositionally biased region" description="Acidic residues" evidence="1">
    <location>
        <begin position="155"/>
        <end position="185"/>
    </location>
</feature>
<reference evidence="2 3" key="1">
    <citation type="journal article" date="2023" name="G3 (Bethesda)">
        <title>A chromosome-level genome assembly of Zasmidium syzygii isolated from banana leaves.</title>
        <authorList>
            <person name="van Westerhoven A.C."/>
            <person name="Mehrabi R."/>
            <person name="Talebi R."/>
            <person name="Steentjes M.B.F."/>
            <person name="Corcolon B."/>
            <person name="Chong P.A."/>
            <person name="Kema G.H.J."/>
            <person name="Seidl M.F."/>
        </authorList>
    </citation>
    <scope>NUCLEOTIDE SEQUENCE [LARGE SCALE GENOMIC DNA]</scope>
    <source>
        <strain evidence="2 3">P124</strain>
    </source>
</reference>
<keyword evidence="3" id="KW-1185">Reference proteome</keyword>
<evidence type="ECO:0000256" key="1">
    <source>
        <dbReference type="SAM" id="MobiDB-lite"/>
    </source>
</evidence>
<sequence>MNSNRVLLGSEHLRYQHAQAYGQPPPPPQGFHPTPQYGQVPSPLSLHGSQQLKVLEDSIRVAQTNQILYEISRPESKHRFSLSEKPAITISRPKTTEPPLGTVRVHKTSQDVDLTVHGRATTLKLEPMMEEKWYYTSVSGPGTTFSWSEGNGSGLDEDDGWDLTEDDGLDLDDENAGLDLDDDDGLGLGAGDGEDDTLTLKDAKKGGQIIAQMKQDILTFQVMGLSQAMMDEVMVSAVGMGEAIKLK</sequence>
<organism evidence="2 3">
    <name type="scientific">Zasmidium cellare</name>
    <name type="common">Wine cellar mold</name>
    <name type="synonym">Racodium cellare</name>
    <dbReference type="NCBI Taxonomy" id="395010"/>
    <lineage>
        <taxon>Eukaryota</taxon>
        <taxon>Fungi</taxon>
        <taxon>Dikarya</taxon>
        <taxon>Ascomycota</taxon>
        <taxon>Pezizomycotina</taxon>
        <taxon>Dothideomycetes</taxon>
        <taxon>Dothideomycetidae</taxon>
        <taxon>Mycosphaerellales</taxon>
        <taxon>Mycosphaerellaceae</taxon>
        <taxon>Zasmidium</taxon>
    </lineage>
</organism>
<comment type="caution">
    <text evidence="2">The sequence shown here is derived from an EMBL/GenBank/DDBJ whole genome shotgun (WGS) entry which is preliminary data.</text>
</comment>
<proteinExistence type="predicted"/>
<evidence type="ECO:0000313" key="3">
    <source>
        <dbReference type="Proteomes" id="UP001305779"/>
    </source>
</evidence>
<accession>A0ABR0E1G1</accession>
<dbReference type="EMBL" id="JAXOVC010000012">
    <property type="protein sequence ID" value="KAK4495066.1"/>
    <property type="molecule type" value="Genomic_DNA"/>
</dbReference>
<protein>
    <submittedName>
        <fullName evidence="2">Uncharacterized protein</fullName>
    </submittedName>
</protein>
<name>A0ABR0E1G1_ZASCE</name>